<dbReference type="Pfam" id="PF01367">
    <property type="entry name" value="5_3_exonuc"/>
    <property type="match status" value="1"/>
</dbReference>
<dbReference type="CDD" id="cd09898">
    <property type="entry name" value="H3TH_53EXO"/>
    <property type="match status" value="1"/>
</dbReference>
<keyword evidence="5" id="KW-0548">Nucleotidyltransferase</keyword>
<protein>
    <submittedName>
        <fullName evidence="5">DNA polymerase I</fullName>
        <ecNumber evidence="5">2.7.7.7</ecNumber>
    </submittedName>
</protein>
<dbReference type="Gene3D" id="3.40.50.1010">
    <property type="entry name" value="5'-nuclease"/>
    <property type="match status" value="1"/>
</dbReference>
<dbReference type="Gene3D" id="1.10.150.20">
    <property type="entry name" value="5' to 3' exonuclease, C-terminal subdomain"/>
    <property type="match status" value="1"/>
</dbReference>
<keyword evidence="2" id="KW-0378">Hydrolase</keyword>
<comment type="caution">
    <text evidence="5">The sequence shown here is derived from an EMBL/GenBank/DDBJ whole genome shotgun (WGS) entry which is preliminary data.</text>
</comment>
<keyword evidence="1" id="KW-0540">Nuclease</keyword>
<dbReference type="SUPFAM" id="SSF47807">
    <property type="entry name" value="5' to 3' exonuclease, C-terminal subdomain"/>
    <property type="match status" value="1"/>
</dbReference>
<dbReference type="GO" id="GO:0003677">
    <property type="term" value="F:DNA binding"/>
    <property type="evidence" value="ECO:0007669"/>
    <property type="project" value="UniProtKB-KW"/>
</dbReference>
<dbReference type="EMBL" id="SNRY01002894">
    <property type="protein sequence ID" value="KAA6323052.1"/>
    <property type="molecule type" value="Genomic_DNA"/>
</dbReference>
<dbReference type="GO" id="GO:0033567">
    <property type="term" value="P:DNA replication, Okazaki fragment processing"/>
    <property type="evidence" value="ECO:0007669"/>
    <property type="project" value="InterPro"/>
</dbReference>
<dbReference type="InterPro" id="IPR036279">
    <property type="entry name" value="5-3_exonuclease_C_sf"/>
</dbReference>
<dbReference type="SMART" id="SM00475">
    <property type="entry name" value="53EXOc"/>
    <property type="match status" value="1"/>
</dbReference>
<dbReference type="InterPro" id="IPR038969">
    <property type="entry name" value="FEN"/>
</dbReference>
<dbReference type="GO" id="GO:0003887">
    <property type="term" value="F:DNA-directed DNA polymerase activity"/>
    <property type="evidence" value="ECO:0007669"/>
    <property type="project" value="UniProtKB-EC"/>
</dbReference>
<evidence type="ECO:0000256" key="2">
    <source>
        <dbReference type="ARBA" id="ARBA00022801"/>
    </source>
</evidence>
<evidence type="ECO:0000313" key="5">
    <source>
        <dbReference type="EMBL" id="KAA6323052.1"/>
    </source>
</evidence>
<reference evidence="5" key="1">
    <citation type="submission" date="2019-03" db="EMBL/GenBank/DDBJ databases">
        <title>Single cell metagenomics reveals metabolic interactions within the superorganism composed of flagellate Streblomastix strix and complex community of Bacteroidetes bacteria on its surface.</title>
        <authorList>
            <person name="Treitli S.C."/>
            <person name="Kolisko M."/>
            <person name="Husnik F."/>
            <person name="Keeling P."/>
            <person name="Hampl V."/>
        </authorList>
    </citation>
    <scope>NUCLEOTIDE SEQUENCE</scope>
    <source>
        <strain evidence="5">STM</strain>
    </source>
</reference>
<keyword evidence="3" id="KW-0238">DNA-binding</keyword>
<feature type="non-terminal residue" evidence="5">
    <location>
        <position position="336"/>
    </location>
</feature>
<dbReference type="CDD" id="cd09859">
    <property type="entry name" value="PIN_53EXO"/>
    <property type="match status" value="1"/>
</dbReference>
<evidence type="ECO:0000259" key="4">
    <source>
        <dbReference type="SMART" id="SM00475"/>
    </source>
</evidence>
<dbReference type="SUPFAM" id="SSF88723">
    <property type="entry name" value="PIN domain-like"/>
    <property type="match status" value="1"/>
</dbReference>
<dbReference type="InterPro" id="IPR020045">
    <property type="entry name" value="DNA_polI_H3TH"/>
</dbReference>
<keyword evidence="5" id="KW-0808">Transferase</keyword>
<dbReference type="GO" id="GO:0017108">
    <property type="term" value="F:5'-flap endonuclease activity"/>
    <property type="evidence" value="ECO:0007669"/>
    <property type="project" value="InterPro"/>
</dbReference>
<dbReference type="InterPro" id="IPR029060">
    <property type="entry name" value="PIN-like_dom_sf"/>
</dbReference>
<gene>
    <name evidence="5" type="ORF">EZS27_027475</name>
</gene>
<evidence type="ECO:0000256" key="1">
    <source>
        <dbReference type="ARBA" id="ARBA00022722"/>
    </source>
</evidence>
<evidence type="ECO:0000256" key="3">
    <source>
        <dbReference type="ARBA" id="ARBA00023125"/>
    </source>
</evidence>
<accession>A0A5J4QNH1</accession>
<dbReference type="InterPro" id="IPR002421">
    <property type="entry name" value="5-3_exonuclease"/>
</dbReference>
<dbReference type="Pfam" id="PF02739">
    <property type="entry name" value="5_3_exonuc_N"/>
    <property type="match status" value="1"/>
</dbReference>
<sequence length="336" mass="38407">MNNESKLFLLDAYALIYRAYYAFIKSPRINSKGFNTSAILGFVNTLEEVLRKERPTHIGVAFDPSGPTFRHKAYEQYKAQREETPEAIRLSVPIIKNIINAYRIPILEVENYEADDVIGTLALQAGNKEITTYMMTPDKDYGQLVTNNVFIYRPKYGDKEFEVMGIEQVKAKFNIQSPQQVIDMLGLMGDASDNIPGCPGVGEKTAQKLIAEYGSIENLLEHSGELQGALKNKIEDNRDMITFSKFLATIKTDVPIILNLDELIYEKPDEEVLRSIFEELEFKTLINRIFNKEDQLYTKQKNNIQGDLFGFPTIEKKENNDNLKPLSSLDYDYQLV</sequence>
<dbReference type="EC" id="2.7.7.7" evidence="5"/>
<dbReference type="AlphaFoldDB" id="A0A5J4QNH1"/>
<dbReference type="FunFam" id="1.10.150.20:FF:000003">
    <property type="entry name" value="DNA polymerase I"/>
    <property type="match status" value="1"/>
</dbReference>
<dbReference type="InterPro" id="IPR020046">
    <property type="entry name" value="5-3_exonucl_a-hlix_arch_N"/>
</dbReference>
<dbReference type="PANTHER" id="PTHR42646">
    <property type="entry name" value="FLAP ENDONUCLEASE XNI"/>
    <property type="match status" value="1"/>
</dbReference>
<dbReference type="SMART" id="SM00279">
    <property type="entry name" value="HhH2"/>
    <property type="match status" value="1"/>
</dbReference>
<proteinExistence type="predicted"/>
<organism evidence="5">
    <name type="scientific">termite gut metagenome</name>
    <dbReference type="NCBI Taxonomy" id="433724"/>
    <lineage>
        <taxon>unclassified sequences</taxon>
        <taxon>metagenomes</taxon>
        <taxon>organismal metagenomes</taxon>
    </lineage>
</organism>
<name>A0A5J4QNH1_9ZZZZ</name>
<feature type="domain" description="5'-3' exonuclease" evidence="4">
    <location>
        <begin position="5"/>
        <end position="266"/>
    </location>
</feature>
<dbReference type="InterPro" id="IPR008918">
    <property type="entry name" value="HhH2"/>
</dbReference>
<dbReference type="PANTHER" id="PTHR42646:SF2">
    <property type="entry name" value="5'-3' EXONUCLEASE FAMILY PROTEIN"/>
    <property type="match status" value="1"/>
</dbReference>
<dbReference type="GO" id="GO:0008409">
    <property type="term" value="F:5'-3' exonuclease activity"/>
    <property type="evidence" value="ECO:0007669"/>
    <property type="project" value="InterPro"/>
</dbReference>